<dbReference type="EMBL" id="CP017704">
    <property type="protein sequence ID" value="ASS96456.1"/>
    <property type="molecule type" value="Genomic_DNA"/>
</dbReference>
<dbReference type="SUPFAM" id="SSF53901">
    <property type="entry name" value="Thiolase-like"/>
    <property type="match status" value="1"/>
</dbReference>
<dbReference type="InterPro" id="IPR012328">
    <property type="entry name" value="Chalcone/stilbene_synt_C"/>
</dbReference>
<dbReference type="InterPro" id="IPR001099">
    <property type="entry name" value="Chalcone/stilbene_synt_N"/>
</dbReference>
<dbReference type="InterPro" id="IPR011141">
    <property type="entry name" value="Polyketide_synthase_type-III"/>
</dbReference>
<dbReference type="AlphaFoldDB" id="A0A223EML6"/>
<protein>
    <submittedName>
        <fullName evidence="7">Type III polyketide synthase</fullName>
    </submittedName>
</protein>
<keyword evidence="2" id="KW-0808">Transferase</keyword>
<dbReference type="Gene3D" id="3.40.47.10">
    <property type="match status" value="2"/>
</dbReference>
<dbReference type="PIRSF" id="PIRSF000451">
    <property type="entry name" value="PKS_III"/>
    <property type="match status" value="1"/>
</dbReference>
<dbReference type="PANTHER" id="PTHR11877">
    <property type="entry name" value="HYDROXYMETHYLGLUTARYL-COA SYNTHASE"/>
    <property type="match status" value="1"/>
</dbReference>
<evidence type="ECO:0000313" key="8">
    <source>
        <dbReference type="Proteomes" id="UP000214618"/>
    </source>
</evidence>
<dbReference type="GeneID" id="56475568"/>
<dbReference type="Proteomes" id="UP000214618">
    <property type="component" value="Chromosome"/>
</dbReference>
<feature type="domain" description="Chalcone/stilbene synthase N-terminal" evidence="5">
    <location>
        <begin position="65"/>
        <end position="206"/>
    </location>
</feature>
<dbReference type="OrthoDB" id="9786288at2"/>
<dbReference type="Pfam" id="PF00195">
    <property type="entry name" value="Chal_sti_synt_N"/>
    <property type="match status" value="1"/>
</dbReference>
<evidence type="ECO:0000259" key="6">
    <source>
        <dbReference type="Pfam" id="PF02797"/>
    </source>
</evidence>
<evidence type="ECO:0000259" key="5">
    <source>
        <dbReference type="Pfam" id="PF00195"/>
    </source>
</evidence>
<evidence type="ECO:0000313" key="7">
    <source>
        <dbReference type="EMBL" id="ASS96456.1"/>
    </source>
</evidence>
<dbReference type="RefSeq" id="WP_063233269.1">
    <property type="nucleotide sequence ID" value="NZ_BCVO01000008.1"/>
</dbReference>
<dbReference type="InterPro" id="IPR016039">
    <property type="entry name" value="Thiolase-like"/>
</dbReference>
<name>A0A223EML6_9BACI</name>
<keyword evidence="3" id="KW-0012">Acyltransferase</keyword>
<organism evidence="7 8">
    <name type="scientific">Peribacillus simplex NBRC 15720 = DSM 1321</name>
    <dbReference type="NCBI Taxonomy" id="1349754"/>
    <lineage>
        <taxon>Bacteria</taxon>
        <taxon>Bacillati</taxon>
        <taxon>Bacillota</taxon>
        <taxon>Bacilli</taxon>
        <taxon>Bacillales</taxon>
        <taxon>Bacillaceae</taxon>
        <taxon>Peribacillus</taxon>
    </lineage>
</organism>
<sequence>MPYLLSASHIKLPHLLSQEKIMEFSREIFGASYKNIERLLKAFKNGQVENRYFSNDLDWFKEDHAFADRNDLYIQQAVKFGKEAIEKCLANTEFLKEELQANELDAFFFISSTGIATPTIDARIMNELPFNPHVKRIPIWGLGCAGGASGLSRAFEYCQAYPTAKVIVLSVELCSLTFQKNDISKSNLIGTSLFSDGVSCVLVCGDEVPDEQFSKKVRHLQFLASQSTLMPDSLDVMGWDVKDQGLYVIFSKDIPTIIKDWLKPNVQEFLLENGFDLRDIKDFIAHPGGKKVIDAYHEALGFDESMTAESMNVLREFGNMSSATILYVLERFMQRGGNKDEVGLAAALGPGFSSELVLMRWK</sequence>
<evidence type="ECO:0000256" key="2">
    <source>
        <dbReference type="ARBA" id="ARBA00022679"/>
    </source>
</evidence>
<proteinExistence type="inferred from homology"/>
<dbReference type="PANTHER" id="PTHR11877:SF99">
    <property type="entry name" value="1,3,6,8-TETRAHYDROXYNAPHTHALENE SYNTHASE"/>
    <property type="match status" value="1"/>
</dbReference>
<dbReference type="GO" id="GO:0016747">
    <property type="term" value="F:acyltransferase activity, transferring groups other than amino-acyl groups"/>
    <property type="evidence" value="ECO:0007669"/>
    <property type="project" value="InterPro"/>
</dbReference>
<accession>A0A223EML6</accession>
<dbReference type="GO" id="GO:0030639">
    <property type="term" value="P:polyketide biosynthetic process"/>
    <property type="evidence" value="ECO:0007669"/>
    <property type="project" value="TreeGrafter"/>
</dbReference>
<reference evidence="7 8" key="1">
    <citation type="submission" date="2016-10" db="EMBL/GenBank/DDBJ databases">
        <title>The whole genome sequencing and assembly of Bacillus simplex DSM 1321 strain.</title>
        <authorList>
            <person name="Park M.-K."/>
            <person name="Lee Y.-J."/>
            <person name="Yi H."/>
            <person name="Bahn Y.-S."/>
            <person name="Kim J.F."/>
            <person name="Lee D.-W."/>
        </authorList>
    </citation>
    <scope>NUCLEOTIDE SEQUENCE [LARGE SCALE GENOMIC DNA]</scope>
    <source>
        <strain evidence="7 8">DSM 1321</strain>
    </source>
</reference>
<evidence type="ECO:0000256" key="3">
    <source>
        <dbReference type="ARBA" id="ARBA00023315"/>
    </source>
</evidence>
<feature type="domain" description="Chalcone/stilbene synthase C-terminal" evidence="6">
    <location>
        <begin position="224"/>
        <end position="360"/>
    </location>
</feature>
<dbReference type="Pfam" id="PF02797">
    <property type="entry name" value="Chal_sti_synt_C"/>
    <property type="match status" value="1"/>
</dbReference>
<evidence type="ECO:0000256" key="1">
    <source>
        <dbReference type="ARBA" id="ARBA00005531"/>
    </source>
</evidence>
<comment type="similarity">
    <text evidence="1">Belongs to the thiolase-like superfamily. Chalcone/stilbene synthases family.</text>
</comment>
<evidence type="ECO:0000256" key="4">
    <source>
        <dbReference type="PIRSR" id="PIRSR000451-1"/>
    </source>
</evidence>
<feature type="active site" description="Acyl-thioester intermediate" evidence="4">
    <location>
        <position position="144"/>
    </location>
</feature>
<dbReference type="CDD" id="cd00831">
    <property type="entry name" value="CHS_like"/>
    <property type="match status" value="1"/>
</dbReference>
<gene>
    <name evidence="7" type="ORF">BS1321_22570</name>
</gene>